<dbReference type="Proteomes" id="UP000324241">
    <property type="component" value="Unassembled WGS sequence"/>
</dbReference>
<evidence type="ECO:0000313" key="2">
    <source>
        <dbReference type="EMBL" id="KAA8645228.1"/>
    </source>
</evidence>
<organism evidence="2 3">
    <name type="scientific">Aspergillus tanneri</name>
    <dbReference type="NCBI Taxonomy" id="1220188"/>
    <lineage>
        <taxon>Eukaryota</taxon>
        <taxon>Fungi</taxon>
        <taxon>Dikarya</taxon>
        <taxon>Ascomycota</taxon>
        <taxon>Pezizomycotina</taxon>
        <taxon>Eurotiomycetes</taxon>
        <taxon>Eurotiomycetidae</taxon>
        <taxon>Eurotiales</taxon>
        <taxon>Aspergillaceae</taxon>
        <taxon>Aspergillus</taxon>
        <taxon>Aspergillus subgen. Circumdati</taxon>
    </lineage>
</organism>
<feature type="compositionally biased region" description="Polar residues" evidence="1">
    <location>
        <begin position="48"/>
        <end position="61"/>
    </location>
</feature>
<comment type="caution">
    <text evidence="2">The sequence shown here is derived from an EMBL/GenBank/DDBJ whole genome shotgun (WGS) entry which is preliminary data.</text>
</comment>
<dbReference type="GeneID" id="54329349"/>
<protein>
    <submittedName>
        <fullName evidence="2">Uncharacterized protein</fullName>
    </submittedName>
</protein>
<dbReference type="RefSeq" id="XP_033424589.1">
    <property type="nucleotide sequence ID" value="XM_033571274.1"/>
</dbReference>
<evidence type="ECO:0000313" key="3">
    <source>
        <dbReference type="Proteomes" id="UP000324241"/>
    </source>
</evidence>
<accession>A0A5M9ME26</accession>
<evidence type="ECO:0000256" key="1">
    <source>
        <dbReference type="SAM" id="MobiDB-lite"/>
    </source>
</evidence>
<gene>
    <name evidence="2" type="ORF">ATNIH1004_006647</name>
</gene>
<proteinExistence type="predicted"/>
<reference evidence="2 3" key="1">
    <citation type="submission" date="2019-08" db="EMBL/GenBank/DDBJ databases">
        <title>The genome sequence of a newly discovered highly antifungal drug resistant Aspergillus species, Aspergillus tanneri NIH 1004.</title>
        <authorList>
            <person name="Mounaud S."/>
            <person name="Singh I."/>
            <person name="Joardar V."/>
            <person name="Pakala S."/>
            <person name="Pakala S."/>
            <person name="Venepally P."/>
            <person name="Chung J.K."/>
            <person name="Losada L."/>
            <person name="Nierman W.C."/>
        </authorList>
    </citation>
    <scope>NUCLEOTIDE SEQUENCE [LARGE SCALE GENOMIC DNA]</scope>
    <source>
        <strain evidence="2 3">NIH1004</strain>
    </source>
</reference>
<dbReference type="AlphaFoldDB" id="A0A5M9ME26"/>
<sequence>MPTDAGGRVIDTLLIMTGATLEAEYQLQINTINAVTCILLRGRRAARASTNSTSRLALSKTNESREGRV</sequence>
<feature type="region of interest" description="Disordered" evidence="1">
    <location>
        <begin position="47"/>
        <end position="69"/>
    </location>
</feature>
<name>A0A5M9ME26_9EURO</name>
<dbReference type="EMBL" id="QUQM01000007">
    <property type="protein sequence ID" value="KAA8645228.1"/>
    <property type="molecule type" value="Genomic_DNA"/>
</dbReference>